<comment type="caution">
    <text evidence="9">The sequence shown here is derived from an EMBL/GenBank/DDBJ whole genome shotgun (WGS) entry which is preliminary data.</text>
</comment>
<dbReference type="PANTHER" id="PTHR23517">
    <property type="entry name" value="RESISTANCE PROTEIN MDTM, PUTATIVE-RELATED-RELATED"/>
    <property type="match status" value="1"/>
</dbReference>
<feature type="transmembrane region" description="Helical" evidence="7">
    <location>
        <begin position="20"/>
        <end position="41"/>
    </location>
</feature>
<evidence type="ECO:0000259" key="8">
    <source>
        <dbReference type="PROSITE" id="PS50850"/>
    </source>
</evidence>
<evidence type="ECO:0000256" key="3">
    <source>
        <dbReference type="ARBA" id="ARBA00022475"/>
    </source>
</evidence>
<evidence type="ECO:0000256" key="4">
    <source>
        <dbReference type="ARBA" id="ARBA00022692"/>
    </source>
</evidence>
<dbReference type="GO" id="GO:0022857">
    <property type="term" value="F:transmembrane transporter activity"/>
    <property type="evidence" value="ECO:0007669"/>
    <property type="project" value="InterPro"/>
</dbReference>
<dbReference type="InterPro" id="IPR036259">
    <property type="entry name" value="MFS_trans_sf"/>
</dbReference>
<sequence length="394" mass="42397">MPGYLTQQLHDVPRDMRGLLFLQFLMSLSSLMALPLMAVHMSAHLDLNAFVIGSVFTIHLAFGRALPIVTGPMVDRFGFRGAMVFGLLVRGCGFLLFGSAEASEGVIGSALLIGLGTATYESALYGVFGRQPAAILSRVFVINNFALNLGVVIGPFLGVLLADGDVVVPFRAAGILFVLLGFWSVRFSYLDRCYSSRSAVTKSWLSVIRNRRFLVFLAVTLPWWIVYAQLFVGFPVMAVQITGQESAANLVFITNGATGLIFVAVSLFAFRWISAPAMTTLSYMLLVSAYLMPLLGSGLVWFLAVVFVYTIAETLILPSLETITAALAPDGSQSTYFGALGLVWGVGSAVGSYVGSWLVLDVRTSSVIWVIYAAIAATGLMGAFLFKRQVAVST</sequence>
<keyword evidence="2" id="KW-0813">Transport</keyword>
<feature type="transmembrane region" description="Helical" evidence="7">
    <location>
        <begin position="213"/>
        <end position="238"/>
    </location>
</feature>
<comment type="subcellular location">
    <subcellularLocation>
        <location evidence="1">Cell membrane</location>
        <topology evidence="1">Multi-pass membrane protein</topology>
    </subcellularLocation>
</comment>
<feature type="transmembrane region" description="Helical" evidence="7">
    <location>
        <begin position="140"/>
        <end position="162"/>
    </location>
</feature>
<dbReference type="AlphaFoldDB" id="A0A7Y0E3L4"/>
<dbReference type="Gene3D" id="1.20.1250.20">
    <property type="entry name" value="MFS general substrate transporter like domains"/>
    <property type="match status" value="1"/>
</dbReference>
<name>A0A7Y0E3L4_9PROT</name>
<feature type="transmembrane region" description="Helical" evidence="7">
    <location>
        <begin position="47"/>
        <end position="66"/>
    </location>
</feature>
<gene>
    <name evidence="9" type="ORF">HH303_19140</name>
</gene>
<feature type="transmembrane region" description="Helical" evidence="7">
    <location>
        <begin position="78"/>
        <end position="100"/>
    </location>
</feature>
<dbReference type="InterPro" id="IPR011701">
    <property type="entry name" value="MFS"/>
</dbReference>
<dbReference type="EMBL" id="JABBNT010000007">
    <property type="protein sequence ID" value="NMM46615.1"/>
    <property type="molecule type" value="Genomic_DNA"/>
</dbReference>
<evidence type="ECO:0000256" key="6">
    <source>
        <dbReference type="ARBA" id="ARBA00023136"/>
    </source>
</evidence>
<feature type="transmembrane region" description="Helical" evidence="7">
    <location>
        <begin position="336"/>
        <end position="360"/>
    </location>
</feature>
<organism evidence="9 10">
    <name type="scientific">Pacificispira spongiicola</name>
    <dbReference type="NCBI Taxonomy" id="2729598"/>
    <lineage>
        <taxon>Bacteria</taxon>
        <taxon>Pseudomonadati</taxon>
        <taxon>Pseudomonadota</taxon>
        <taxon>Alphaproteobacteria</taxon>
        <taxon>Rhodospirillales</taxon>
        <taxon>Rhodospirillaceae</taxon>
        <taxon>Pacificispira</taxon>
    </lineage>
</organism>
<protein>
    <submittedName>
        <fullName evidence="9">MFS transporter</fullName>
    </submittedName>
</protein>
<reference evidence="9 10" key="1">
    <citation type="submission" date="2020-04" db="EMBL/GenBank/DDBJ databases">
        <title>Rhodospirillaceae bacterium KN72 isolated from deep sea.</title>
        <authorList>
            <person name="Zhang D.-C."/>
        </authorList>
    </citation>
    <scope>NUCLEOTIDE SEQUENCE [LARGE SCALE GENOMIC DNA]</scope>
    <source>
        <strain evidence="9 10">KN72</strain>
    </source>
</reference>
<dbReference type="PANTHER" id="PTHR23517:SF2">
    <property type="entry name" value="MULTIDRUG RESISTANCE PROTEIN MDTH"/>
    <property type="match status" value="1"/>
</dbReference>
<keyword evidence="3" id="KW-1003">Cell membrane</keyword>
<evidence type="ECO:0000313" key="10">
    <source>
        <dbReference type="Proteomes" id="UP000539372"/>
    </source>
</evidence>
<evidence type="ECO:0000256" key="2">
    <source>
        <dbReference type="ARBA" id="ARBA00022448"/>
    </source>
</evidence>
<evidence type="ECO:0000256" key="5">
    <source>
        <dbReference type="ARBA" id="ARBA00022989"/>
    </source>
</evidence>
<evidence type="ECO:0000256" key="1">
    <source>
        <dbReference type="ARBA" id="ARBA00004651"/>
    </source>
</evidence>
<feature type="transmembrane region" description="Helical" evidence="7">
    <location>
        <begin position="168"/>
        <end position="189"/>
    </location>
</feature>
<keyword evidence="5 7" id="KW-1133">Transmembrane helix</keyword>
<feature type="transmembrane region" description="Helical" evidence="7">
    <location>
        <begin position="250"/>
        <end position="273"/>
    </location>
</feature>
<dbReference type="SUPFAM" id="SSF103473">
    <property type="entry name" value="MFS general substrate transporter"/>
    <property type="match status" value="1"/>
</dbReference>
<accession>A0A7Y0E3L4</accession>
<dbReference type="Pfam" id="PF07690">
    <property type="entry name" value="MFS_1"/>
    <property type="match status" value="1"/>
</dbReference>
<dbReference type="InterPro" id="IPR020846">
    <property type="entry name" value="MFS_dom"/>
</dbReference>
<evidence type="ECO:0000256" key="7">
    <source>
        <dbReference type="SAM" id="Phobius"/>
    </source>
</evidence>
<dbReference type="Proteomes" id="UP000539372">
    <property type="component" value="Unassembled WGS sequence"/>
</dbReference>
<dbReference type="GO" id="GO:0005886">
    <property type="term" value="C:plasma membrane"/>
    <property type="evidence" value="ECO:0007669"/>
    <property type="project" value="UniProtKB-SubCell"/>
</dbReference>
<dbReference type="InterPro" id="IPR050171">
    <property type="entry name" value="MFS_Transporters"/>
</dbReference>
<keyword evidence="6 7" id="KW-0472">Membrane</keyword>
<feature type="transmembrane region" description="Helical" evidence="7">
    <location>
        <begin position="285"/>
        <end position="312"/>
    </location>
</feature>
<feature type="domain" description="Major facilitator superfamily (MFS) profile" evidence="8">
    <location>
        <begin position="16"/>
        <end position="391"/>
    </location>
</feature>
<feature type="transmembrane region" description="Helical" evidence="7">
    <location>
        <begin position="106"/>
        <end position="128"/>
    </location>
</feature>
<feature type="transmembrane region" description="Helical" evidence="7">
    <location>
        <begin position="367"/>
        <end position="386"/>
    </location>
</feature>
<keyword evidence="10" id="KW-1185">Reference proteome</keyword>
<evidence type="ECO:0000313" key="9">
    <source>
        <dbReference type="EMBL" id="NMM46615.1"/>
    </source>
</evidence>
<dbReference type="PROSITE" id="PS50850">
    <property type="entry name" value="MFS"/>
    <property type="match status" value="1"/>
</dbReference>
<keyword evidence="4 7" id="KW-0812">Transmembrane</keyword>
<proteinExistence type="predicted"/>